<accession>A0ACC1PIA8</accession>
<organism evidence="1 2">
    <name type="scientific">Xylaria curta</name>
    <dbReference type="NCBI Taxonomy" id="42375"/>
    <lineage>
        <taxon>Eukaryota</taxon>
        <taxon>Fungi</taxon>
        <taxon>Dikarya</taxon>
        <taxon>Ascomycota</taxon>
        <taxon>Pezizomycotina</taxon>
        <taxon>Sordariomycetes</taxon>
        <taxon>Xylariomycetidae</taxon>
        <taxon>Xylariales</taxon>
        <taxon>Xylariaceae</taxon>
        <taxon>Xylaria</taxon>
    </lineage>
</organism>
<protein>
    <submittedName>
        <fullName evidence="1">Uncharacterized protein</fullName>
    </submittedName>
</protein>
<name>A0ACC1PIA8_9PEZI</name>
<evidence type="ECO:0000313" key="1">
    <source>
        <dbReference type="EMBL" id="KAJ2993003.1"/>
    </source>
</evidence>
<comment type="caution">
    <text evidence="1">The sequence shown here is derived from an EMBL/GenBank/DDBJ whole genome shotgun (WGS) entry which is preliminary data.</text>
</comment>
<keyword evidence="2" id="KW-1185">Reference proteome</keyword>
<dbReference type="EMBL" id="JAPDGR010000237">
    <property type="protein sequence ID" value="KAJ2993003.1"/>
    <property type="molecule type" value="Genomic_DNA"/>
</dbReference>
<proteinExistence type="predicted"/>
<reference evidence="1" key="1">
    <citation type="submission" date="2022-10" db="EMBL/GenBank/DDBJ databases">
        <title>Genome Sequence of Xylaria curta.</title>
        <authorList>
            <person name="Buettner E."/>
        </authorList>
    </citation>
    <scope>NUCLEOTIDE SEQUENCE</scope>
    <source>
        <strain evidence="1">Babe10</strain>
    </source>
</reference>
<dbReference type="Proteomes" id="UP001143856">
    <property type="component" value="Unassembled WGS sequence"/>
</dbReference>
<evidence type="ECO:0000313" key="2">
    <source>
        <dbReference type="Proteomes" id="UP001143856"/>
    </source>
</evidence>
<gene>
    <name evidence="1" type="ORF">NUW58_g1980</name>
</gene>
<sequence>MERDIRRDPGEWRGCHNFDRIICDGDLPTSTERRGGLKMGQRYYYYYELDGSTETYNPSLPTTTACPYLPGQTVNTLDVPLERRTRLKSASMNSLRNTDYKTMDPVDRFTAPRPPPVAGHRREFRITSASSILPKRATRSVSPAPSWTGTARRILGFKSNRDQEADRGRKSALSKWEDVFLEEEQEPSTESRSATPSGSIRSRDLSPESLRRFLSDDLPTSVNTEPTPGLSIPDDIEEETEENEDDDNFATTTVNTASESSHFTNLSPPPFQRGLSAPPASHVLNSNVLAPMASVSTTGASLTMERKRAARPAKLEIPRTRSTTSVASSSMASAASPHSNISQSVSQFSFFDDSDDDEDLVPFEGDRTLPDDGKRDNNSSKLELQAPITSYSLPRVSSDTRKHSLECSALVDRNDNSVPVDGANFFGLPNVDIGLDDLVNDANWMNDVIRQKTV</sequence>